<proteinExistence type="predicted"/>
<organism evidence="1 2">
    <name type="scientific">Vitis vinifera</name>
    <name type="common">Grape</name>
    <dbReference type="NCBI Taxonomy" id="29760"/>
    <lineage>
        <taxon>Eukaryota</taxon>
        <taxon>Viridiplantae</taxon>
        <taxon>Streptophyta</taxon>
        <taxon>Embryophyta</taxon>
        <taxon>Tracheophyta</taxon>
        <taxon>Spermatophyta</taxon>
        <taxon>Magnoliopsida</taxon>
        <taxon>eudicotyledons</taxon>
        <taxon>Gunneridae</taxon>
        <taxon>Pentapetalae</taxon>
        <taxon>rosids</taxon>
        <taxon>Vitales</taxon>
        <taxon>Vitaceae</taxon>
        <taxon>Viteae</taxon>
        <taxon>Vitis</taxon>
    </lineage>
</organism>
<dbReference type="EMBL" id="QGNW01001554">
    <property type="protein sequence ID" value="RVW36907.1"/>
    <property type="molecule type" value="Genomic_DNA"/>
</dbReference>
<protein>
    <submittedName>
        <fullName evidence="1">Uncharacterized protein</fullName>
    </submittedName>
</protein>
<gene>
    <name evidence="1" type="ORF">CK203_104813</name>
</gene>
<accession>A0A438DN76</accession>
<name>A0A438DN76_VITVI</name>
<reference evidence="1 2" key="1">
    <citation type="journal article" date="2018" name="PLoS Genet.">
        <title>Population sequencing reveals clonal diversity and ancestral inbreeding in the grapevine cultivar Chardonnay.</title>
        <authorList>
            <person name="Roach M.J."/>
            <person name="Johnson D.L."/>
            <person name="Bohlmann J."/>
            <person name="van Vuuren H.J."/>
            <person name="Jones S.J."/>
            <person name="Pretorius I.S."/>
            <person name="Schmidt S.A."/>
            <person name="Borneman A.R."/>
        </authorList>
    </citation>
    <scope>NUCLEOTIDE SEQUENCE [LARGE SCALE GENOMIC DNA]</scope>
    <source>
        <strain evidence="2">cv. Chardonnay</strain>
        <tissue evidence="1">Leaf</tissue>
    </source>
</reference>
<evidence type="ECO:0000313" key="2">
    <source>
        <dbReference type="Proteomes" id="UP000288805"/>
    </source>
</evidence>
<dbReference type="AlphaFoldDB" id="A0A438DN76"/>
<dbReference type="Proteomes" id="UP000288805">
    <property type="component" value="Unassembled WGS sequence"/>
</dbReference>
<sequence length="147" mass="15762">MLDTEALPFYISICSGHRDVFDVKCFLVEAISGLSNNLEKNETILVSEVPSVKEQAFLLGCRLRKLPSTYLGPNRMLLSNLLHAGCCGGEVNLVRTQKGGVLVKKREGYGVGRVCATVSSTNSSDGSDYEMSGLVDAKGALRMGSSL</sequence>
<evidence type="ECO:0000313" key="1">
    <source>
        <dbReference type="EMBL" id="RVW36907.1"/>
    </source>
</evidence>
<comment type="caution">
    <text evidence="1">The sequence shown here is derived from an EMBL/GenBank/DDBJ whole genome shotgun (WGS) entry which is preliminary data.</text>
</comment>